<dbReference type="InterPro" id="IPR010181">
    <property type="entry name" value="CGCAxxGCC_motif"/>
</dbReference>
<dbReference type="AlphaFoldDB" id="A0A846QJW3"/>
<gene>
    <name evidence="1" type="ORF">GGQ74_000103</name>
</gene>
<dbReference type="RefSeq" id="WP_245168040.1">
    <property type="nucleotide sequence ID" value="NZ_JAATJA010000001.1"/>
</dbReference>
<proteinExistence type="predicted"/>
<dbReference type="NCBIfam" id="NF045669">
    <property type="entry name" value="DVU1555_fam_CGA"/>
    <property type="match status" value="1"/>
</dbReference>
<accession>A0A846QJW3</accession>
<dbReference type="Pfam" id="PF09719">
    <property type="entry name" value="C_GCAxxG_C_C"/>
    <property type="match status" value="1"/>
</dbReference>
<evidence type="ECO:0000313" key="2">
    <source>
        <dbReference type="Proteomes" id="UP000580856"/>
    </source>
</evidence>
<evidence type="ECO:0000313" key="1">
    <source>
        <dbReference type="EMBL" id="NJB66463.1"/>
    </source>
</evidence>
<organism evidence="1 2">
    <name type="scientific">Desulfobaculum xiamenense</name>
    <dbReference type="NCBI Taxonomy" id="995050"/>
    <lineage>
        <taxon>Bacteria</taxon>
        <taxon>Pseudomonadati</taxon>
        <taxon>Thermodesulfobacteriota</taxon>
        <taxon>Desulfovibrionia</taxon>
        <taxon>Desulfovibrionales</taxon>
        <taxon>Desulfovibrionaceae</taxon>
        <taxon>Desulfobaculum</taxon>
    </lineage>
</organism>
<name>A0A846QJW3_9BACT</name>
<evidence type="ECO:0008006" key="3">
    <source>
        <dbReference type="Google" id="ProtNLM"/>
    </source>
</evidence>
<comment type="caution">
    <text evidence="1">The sequence shown here is derived from an EMBL/GenBank/DDBJ whole genome shotgun (WGS) entry which is preliminary data.</text>
</comment>
<sequence length="156" mass="16067">MMMDDPGLRILQLAGAGYCCSQIIVKLFLDDLGRDNPDLVRAAQGLCHGLGECSGTCGILTGGACALGLYAGRGTDGELTDERLPLLLESYVEWFRATATARHGGITCGDITGGDCSAPNPSRCGVLLADAHAALCGILANAGFDITTGRGDDDAF</sequence>
<keyword evidence="2" id="KW-1185">Reference proteome</keyword>
<dbReference type="EMBL" id="JAATJA010000001">
    <property type="protein sequence ID" value="NJB66463.1"/>
    <property type="molecule type" value="Genomic_DNA"/>
</dbReference>
<reference evidence="1 2" key="1">
    <citation type="submission" date="2020-03" db="EMBL/GenBank/DDBJ databases">
        <title>Genomic Encyclopedia of Type Strains, Phase IV (KMG-IV): sequencing the most valuable type-strain genomes for metagenomic binning, comparative biology and taxonomic classification.</title>
        <authorList>
            <person name="Goeker M."/>
        </authorList>
    </citation>
    <scope>NUCLEOTIDE SEQUENCE [LARGE SCALE GENOMIC DNA]</scope>
    <source>
        <strain evidence="1 2">DSM 24233</strain>
    </source>
</reference>
<dbReference type="Proteomes" id="UP000580856">
    <property type="component" value="Unassembled WGS sequence"/>
</dbReference>
<protein>
    <recommendedName>
        <fullName evidence="3">C_GCAxxG_C_C family protein</fullName>
    </recommendedName>
</protein>